<accession>A0A6L6TMY2</accession>
<dbReference type="FunFam" id="1.10.10.10:FF:000018">
    <property type="entry name" value="DNA-binding response regulator ResD"/>
    <property type="match status" value="1"/>
</dbReference>
<dbReference type="InterPro" id="IPR001789">
    <property type="entry name" value="Sig_transdc_resp-reg_receiver"/>
</dbReference>
<organism evidence="6 7">
    <name type="scientific">Dialister invisus</name>
    <dbReference type="NCBI Taxonomy" id="218538"/>
    <lineage>
        <taxon>Bacteria</taxon>
        <taxon>Bacillati</taxon>
        <taxon>Bacillota</taxon>
        <taxon>Negativicutes</taxon>
        <taxon>Veillonellales</taxon>
        <taxon>Veillonellaceae</taxon>
        <taxon>Dialister</taxon>
    </lineage>
</organism>
<dbReference type="Pfam" id="PF00072">
    <property type="entry name" value="Response_reg"/>
    <property type="match status" value="1"/>
</dbReference>
<reference evidence="6" key="1">
    <citation type="submission" date="2020-04" db="EMBL/GenBank/DDBJ databases">
        <title>Deep metagenomics examines the oral microbiome during advanced dental caries in children, revealing novel taxa and co-occurrences with host molecules.</title>
        <authorList>
            <person name="Baker J.L."/>
            <person name="Morton J.T."/>
            <person name="Dinis M."/>
            <person name="Alvarez R."/>
            <person name="Tran N.C."/>
            <person name="Knight R."/>
            <person name="Edlund A."/>
        </authorList>
    </citation>
    <scope>NUCLEOTIDE SEQUENCE</scope>
    <source>
        <strain evidence="6">JCVI_32_bin.14</strain>
    </source>
</reference>
<dbReference type="Gene3D" id="3.40.50.2300">
    <property type="match status" value="1"/>
</dbReference>
<evidence type="ECO:0000256" key="3">
    <source>
        <dbReference type="ARBA" id="ARBA00023015"/>
    </source>
</evidence>
<dbReference type="EMBL" id="JABZMK010000011">
    <property type="protein sequence ID" value="MBF1129136.1"/>
    <property type="molecule type" value="Genomic_DNA"/>
</dbReference>
<dbReference type="GO" id="GO:0000156">
    <property type="term" value="F:phosphorelay response regulator activity"/>
    <property type="evidence" value="ECO:0007669"/>
    <property type="project" value="TreeGrafter"/>
</dbReference>
<keyword evidence="3" id="KW-0805">Transcription regulation</keyword>
<evidence type="ECO:0000256" key="1">
    <source>
        <dbReference type="ARBA" id="ARBA00022553"/>
    </source>
</evidence>
<dbReference type="CDD" id="cd00383">
    <property type="entry name" value="trans_reg_C"/>
    <property type="match status" value="1"/>
</dbReference>
<evidence type="ECO:0000313" key="7">
    <source>
        <dbReference type="Proteomes" id="UP000757890"/>
    </source>
</evidence>
<dbReference type="Gene3D" id="6.10.250.690">
    <property type="match status" value="1"/>
</dbReference>
<dbReference type="InterPro" id="IPR011006">
    <property type="entry name" value="CheY-like_superfamily"/>
</dbReference>
<dbReference type="PROSITE" id="PS50110">
    <property type="entry name" value="RESPONSE_REGULATORY"/>
    <property type="match status" value="1"/>
</dbReference>
<name>A0A6L6TMY2_9FIRM</name>
<dbReference type="RefSeq" id="WP_022026800.1">
    <property type="nucleotide sequence ID" value="NZ_CAJPSS010000002.1"/>
</dbReference>
<protein>
    <submittedName>
        <fullName evidence="6">Response regulator transcription factor</fullName>
    </submittedName>
</protein>
<dbReference type="InterPro" id="IPR001867">
    <property type="entry name" value="OmpR/PhoB-type_DNA-bd"/>
</dbReference>
<dbReference type="GO" id="GO:0005829">
    <property type="term" value="C:cytosol"/>
    <property type="evidence" value="ECO:0007669"/>
    <property type="project" value="TreeGrafter"/>
</dbReference>
<dbReference type="FunFam" id="3.40.50.2300:FF:000001">
    <property type="entry name" value="DNA-binding response regulator PhoB"/>
    <property type="match status" value="1"/>
</dbReference>
<dbReference type="SUPFAM" id="SSF52172">
    <property type="entry name" value="CheY-like"/>
    <property type="match status" value="1"/>
</dbReference>
<dbReference type="GO" id="GO:0032993">
    <property type="term" value="C:protein-DNA complex"/>
    <property type="evidence" value="ECO:0007669"/>
    <property type="project" value="TreeGrafter"/>
</dbReference>
<comment type="caution">
    <text evidence="6">The sequence shown here is derived from an EMBL/GenBank/DDBJ whole genome shotgun (WGS) entry which is preliminary data.</text>
</comment>
<dbReference type="PANTHER" id="PTHR48111:SF40">
    <property type="entry name" value="PHOSPHATE REGULON TRANSCRIPTIONAL REGULATORY PROTEIN PHOB"/>
    <property type="match status" value="1"/>
</dbReference>
<gene>
    <name evidence="6" type="ORF">HXL70_03710</name>
</gene>
<dbReference type="CDD" id="cd17574">
    <property type="entry name" value="REC_OmpR"/>
    <property type="match status" value="1"/>
</dbReference>
<dbReference type="InterPro" id="IPR036388">
    <property type="entry name" value="WH-like_DNA-bd_sf"/>
</dbReference>
<sequence length="234" mass="26355">MTNVLIVEDEPAISDMERDFLEGAGYNPFIAENSEEALHMMRSEKIDAVILDVTLPGEDGFSLCRKLREITNVPILFAAARTEDSDIVRGLGLGADDYLLKPLKGTILIAHLRAQLSVHMRIKAEQLNKSMPEEGITIGDLIIRPKARQVILNDKNVLLTGKEFDLLYFLATHPNEVFSKEQLFEQIWSLDPIGEPATVTVHINRLRSKLKKVSGRAYERIETVWGSGYRFHGN</sequence>
<evidence type="ECO:0000256" key="2">
    <source>
        <dbReference type="ARBA" id="ARBA00023012"/>
    </source>
</evidence>
<dbReference type="Gene3D" id="1.10.10.10">
    <property type="entry name" value="Winged helix-like DNA-binding domain superfamily/Winged helix DNA-binding domain"/>
    <property type="match status" value="1"/>
</dbReference>
<evidence type="ECO:0000256" key="5">
    <source>
        <dbReference type="ARBA" id="ARBA00023163"/>
    </source>
</evidence>
<evidence type="ECO:0000313" key="6">
    <source>
        <dbReference type="EMBL" id="MBF1129136.1"/>
    </source>
</evidence>
<dbReference type="AlphaFoldDB" id="A0A6L6TMY2"/>
<dbReference type="PROSITE" id="PS51755">
    <property type="entry name" value="OMPR_PHOB"/>
    <property type="match status" value="1"/>
</dbReference>
<evidence type="ECO:0000256" key="4">
    <source>
        <dbReference type="ARBA" id="ARBA00023125"/>
    </source>
</evidence>
<dbReference type="InterPro" id="IPR039420">
    <property type="entry name" value="WalR-like"/>
</dbReference>
<dbReference type="GO" id="GO:0000976">
    <property type="term" value="F:transcription cis-regulatory region binding"/>
    <property type="evidence" value="ECO:0007669"/>
    <property type="project" value="TreeGrafter"/>
</dbReference>
<keyword evidence="4" id="KW-0238">DNA-binding</keyword>
<dbReference type="GO" id="GO:0006355">
    <property type="term" value="P:regulation of DNA-templated transcription"/>
    <property type="evidence" value="ECO:0007669"/>
    <property type="project" value="InterPro"/>
</dbReference>
<keyword evidence="5" id="KW-0804">Transcription</keyword>
<keyword evidence="2" id="KW-0902">Two-component regulatory system</keyword>
<dbReference type="SMART" id="SM00448">
    <property type="entry name" value="REC"/>
    <property type="match status" value="1"/>
</dbReference>
<dbReference type="SMART" id="SM00862">
    <property type="entry name" value="Trans_reg_C"/>
    <property type="match status" value="1"/>
</dbReference>
<keyword evidence="1" id="KW-0597">Phosphoprotein</keyword>
<dbReference type="Pfam" id="PF00486">
    <property type="entry name" value="Trans_reg_C"/>
    <property type="match status" value="1"/>
</dbReference>
<dbReference type="PANTHER" id="PTHR48111">
    <property type="entry name" value="REGULATOR OF RPOS"/>
    <property type="match status" value="1"/>
</dbReference>
<dbReference type="Proteomes" id="UP000757890">
    <property type="component" value="Unassembled WGS sequence"/>
</dbReference>
<proteinExistence type="predicted"/>